<dbReference type="InterPro" id="IPR007318">
    <property type="entry name" value="Phopholipid_MeTrfase"/>
</dbReference>
<evidence type="ECO:0000256" key="3">
    <source>
        <dbReference type="ARBA" id="ARBA00022989"/>
    </source>
</evidence>
<dbReference type="GO" id="GO:0012505">
    <property type="term" value="C:endomembrane system"/>
    <property type="evidence" value="ECO:0007669"/>
    <property type="project" value="UniProtKB-SubCell"/>
</dbReference>
<keyword evidence="6" id="KW-0808">Transferase</keyword>
<dbReference type="Proteomes" id="UP000034228">
    <property type="component" value="Unassembled WGS sequence"/>
</dbReference>
<keyword evidence="6" id="KW-0489">Methyltransferase</keyword>
<dbReference type="GO" id="GO:0032259">
    <property type="term" value="P:methylation"/>
    <property type="evidence" value="ECO:0007669"/>
    <property type="project" value="UniProtKB-KW"/>
</dbReference>
<evidence type="ECO:0000313" key="7">
    <source>
        <dbReference type="Proteomes" id="UP000034228"/>
    </source>
</evidence>
<dbReference type="PATRIC" id="fig|336831.14.peg.715"/>
<feature type="transmembrane region" description="Helical" evidence="5">
    <location>
        <begin position="39"/>
        <end position="60"/>
    </location>
</feature>
<evidence type="ECO:0000256" key="4">
    <source>
        <dbReference type="ARBA" id="ARBA00023136"/>
    </source>
</evidence>
<feature type="transmembrane region" description="Helical" evidence="5">
    <location>
        <begin position="91"/>
        <end position="122"/>
    </location>
</feature>
<evidence type="ECO:0000256" key="2">
    <source>
        <dbReference type="ARBA" id="ARBA00022692"/>
    </source>
</evidence>
<sequence length="153" mass="17124">MPVLELKIPPVILVALFALAMWLLAQLVSPLLLPVVWGWVLALSLALTGVAVALLGVLAFRRADTTVDPRVPEQTSSLVIRGIYRYSRNPMYLGFLLLLAALACYLMNAAAFALLPLFVLYMNRYQITPEECHLSAKFGADYQAYTKQVRRWL</sequence>
<evidence type="ECO:0000313" key="6">
    <source>
        <dbReference type="EMBL" id="KKO45872.1"/>
    </source>
</evidence>
<dbReference type="OrthoDB" id="9811969at2"/>
<dbReference type="PANTHER" id="PTHR12714:SF24">
    <property type="entry name" value="SLR1182 PROTEIN"/>
    <property type="match status" value="1"/>
</dbReference>
<proteinExistence type="predicted"/>
<keyword evidence="2 5" id="KW-0812">Transmembrane</keyword>
<dbReference type="GO" id="GO:0008168">
    <property type="term" value="F:methyltransferase activity"/>
    <property type="evidence" value="ECO:0007669"/>
    <property type="project" value="UniProtKB-KW"/>
</dbReference>
<organism evidence="6 7">
    <name type="scientific">Arsukibacterium ikkense</name>
    <dbReference type="NCBI Taxonomy" id="336831"/>
    <lineage>
        <taxon>Bacteria</taxon>
        <taxon>Pseudomonadati</taxon>
        <taxon>Pseudomonadota</taxon>
        <taxon>Gammaproteobacteria</taxon>
        <taxon>Chromatiales</taxon>
        <taxon>Chromatiaceae</taxon>
        <taxon>Arsukibacterium</taxon>
    </lineage>
</organism>
<dbReference type="STRING" id="336831.WG68_07550"/>
<keyword evidence="7" id="KW-1185">Reference proteome</keyword>
<dbReference type="EMBL" id="LAHO01000006">
    <property type="protein sequence ID" value="KKO45872.1"/>
    <property type="molecule type" value="Genomic_DNA"/>
</dbReference>
<keyword evidence="3 5" id="KW-1133">Transmembrane helix</keyword>
<name>A0A0M2V4T2_9GAMM</name>
<reference evidence="6 7" key="1">
    <citation type="submission" date="2015-03" db="EMBL/GenBank/DDBJ databases">
        <title>Draft genome sequences of two protease-producing strains of Arsukibacterium isolated from two cold and alkaline environments.</title>
        <authorList>
            <person name="Lylloff J.E."/>
            <person name="Skov L.B."/>
            <person name="Jepsen M."/>
            <person name="Hallin P.F."/>
            <person name="Sorensen S.J."/>
            <person name="Stougaard P."/>
            <person name="Glaring M.A."/>
        </authorList>
    </citation>
    <scope>NUCLEOTIDE SEQUENCE [LARGE SCALE GENOMIC DNA]</scope>
    <source>
        <strain evidence="6 7">GCM72</strain>
    </source>
</reference>
<feature type="transmembrane region" description="Helical" evidence="5">
    <location>
        <begin position="12"/>
        <end position="33"/>
    </location>
</feature>
<gene>
    <name evidence="6" type="ORF">WG68_07550</name>
</gene>
<dbReference type="Gene3D" id="1.20.120.1630">
    <property type="match status" value="1"/>
</dbReference>
<evidence type="ECO:0000256" key="1">
    <source>
        <dbReference type="ARBA" id="ARBA00004127"/>
    </source>
</evidence>
<dbReference type="PANTHER" id="PTHR12714">
    <property type="entry name" value="PROTEIN-S ISOPRENYLCYSTEINE O-METHYLTRANSFERASE"/>
    <property type="match status" value="1"/>
</dbReference>
<accession>A0A0M2V4T2</accession>
<dbReference type="RefSeq" id="WP_046557077.1">
    <property type="nucleotide sequence ID" value="NZ_LAHO01000006.1"/>
</dbReference>
<comment type="subcellular location">
    <subcellularLocation>
        <location evidence="1">Endomembrane system</location>
        <topology evidence="1">Multi-pass membrane protein</topology>
    </subcellularLocation>
</comment>
<dbReference type="AlphaFoldDB" id="A0A0M2V4T2"/>
<protein>
    <submittedName>
        <fullName evidence="6">Protein-S-isoprenylcysteine methyltransferase</fullName>
    </submittedName>
</protein>
<dbReference type="Pfam" id="PF04191">
    <property type="entry name" value="PEMT"/>
    <property type="match status" value="1"/>
</dbReference>
<keyword evidence="4 5" id="KW-0472">Membrane</keyword>
<comment type="caution">
    <text evidence="6">The sequence shown here is derived from an EMBL/GenBank/DDBJ whole genome shotgun (WGS) entry which is preliminary data.</text>
</comment>
<evidence type="ECO:0000256" key="5">
    <source>
        <dbReference type="SAM" id="Phobius"/>
    </source>
</evidence>